<evidence type="ECO:0000313" key="2">
    <source>
        <dbReference type="Proteomes" id="UP001597419"/>
    </source>
</evidence>
<organism evidence="1 2">
    <name type="scientific">Amycolatopsis samaneae</name>
    <dbReference type="NCBI Taxonomy" id="664691"/>
    <lineage>
        <taxon>Bacteria</taxon>
        <taxon>Bacillati</taxon>
        <taxon>Actinomycetota</taxon>
        <taxon>Actinomycetes</taxon>
        <taxon>Pseudonocardiales</taxon>
        <taxon>Pseudonocardiaceae</taxon>
        <taxon>Amycolatopsis</taxon>
    </lineage>
</organism>
<keyword evidence="2" id="KW-1185">Reference proteome</keyword>
<sequence>MVEQATHPEGARVVIEMWSDLGCPWCYVAKRREEMLGLDVTTVVPELTMAPHTPAMAALLPSHEASMARAHHRARELATTIAENTAAA</sequence>
<protein>
    <recommendedName>
        <fullName evidence="3">DSBA-like thioredoxin domain-containing protein</fullName>
    </recommendedName>
</protein>
<evidence type="ECO:0008006" key="3">
    <source>
        <dbReference type="Google" id="ProtNLM"/>
    </source>
</evidence>
<gene>
    <name evidence="1" type="ORF">ACFSYJ_11245</name>
</gene>
<comment type="caution">
    <text evidence="1">The sequence shown here is derived from an EMBL/GenBank/DDBJ whole genome shotgun (WGS) entry which is preliminary data.</text>
</comment>
<dbReference type="Proteomes" id="UP001597419">
    <property type="component" value="Unassembled WGS sequence"/>
</dbReference>
<dbReference type="Gene3D" id="3.40.30.10">
    <property type="entry name" value="Glutaredoxin"/>
    <property type="match status" value="1"/>
</dbReference>
<dbReference type="EMBL" id="JBHUKU010000005">
    <property type="protein sequence ID" value="MFD2459184.1"/>
    <property type="molecule type" value="Genomic_DNA"/>
</dbReference>
<evidence type="ECO:0000313" key="1">
    <source>
        <dbReference type="EMBL" id="MFD2459184.1"/>
    </source>
</evidence>
<accession>A0ABW5GHF8</accession>
<name>A0ABW5GHF8_9PSEU</name>
<dbReference type="RefSeq" id="WP_345405944.1">
    <property type="nucleotide sequence ID" value="NZ_BAABHG010000019.1"/>
</dbReference>
<proteinExistence type="predicted"/>
<reference evidence="2" key="1">
    <citation type="journal article" date="2019" name="Int. J. Syst. Evol. Microbiol.">
        <title>The Global Catalogue of Microorganisms (GCM) 10K type strain sequencing project: providing services to taxonomists for standard genome sequencing and annotation.</title>
        <authorList>
            <consortium name="The Broad Institute Genomics Platform"/>
            <consortium name="The Broad Institute Genome Sequencing Center for Infectious Disease"/>
            <person name="Wu L."/>
            <person name="Ma J."/>
        </authorList>
    </citation>
    <scope>NUCLEOTIDE SEQUENCE [LARGE SCALE GENOMIC DNA]</scope>
    <source>
        <strain evidence="2">CGMCC 4.7643</strain>
    </source>
</reference>